<reference evidence="2 3" key="1">
    <citation type="submission" date="2024-01" db="EMBL/GenBank/DDBJ databases">
        <title>Complete genome of Cladobotryum mycophilum ATHUM6906.</title>
        <authorList>
            <person name="Christinaki A.C."/>
            <person name="Myridakis A.I."/>
            <person name="Kouvelis V.N."/>
        </authorList>
    </citation>
    <scope>NUCLEOTIDE SEQUENCE [LARGE SCALE GENOMIC DNA]</scope>
    <source>
        <strain evidence="2 3">ATHUM6906</strain>
    </source>
</reference>
<dbReference type="InterPro" id="IPR003673">
    <property type="entry name" value="CoA-Trfase_fam_III"/>
</dbReference>
<dbReference type="InterPro" id="IPR052985">
    <property type="entry name" value="CoA-trans_III_biosynth/detox"/>
</dbReference>
<comment type="similarity">
    <text evidence="1">Belongs to the CoA-transferase III family.</text>
</comment>
<proteinExistence type="inferred from homology"/>
<comment type="caution">
    <text evidence="2">The sequence shown here is derived from an EMBL/GenBank/DDBJ whole genome shotgun (WGS) entry which is preliminary data.</text>
</comment>
<dbReference type="Proteomes" id="UP001338125">
    <property type="component" value="Unassembled WGS sequence"/>
</dbReference>
<dbReference type="Gene3D" id="3.40.50.10540">
    <property type="entry name" value="Crotonobetainyl-coa:carnitine coa-transferase, domain 1"/>
    <property type="match status" value="1"/>
</dbReference>
<dbReference type="EMBL" id="JAVFKD010000014">
    <property type="protein sequence ID" value="KAK5989633.1"/>
    <property type="molecule type" value="Genomic_DNA"/>
</dbReference>
<evidence type="ECO:0000256" key="1">
    <source>
        <dbReference type="ARBA" id="ARBA00008383"/>
    </source>
</evidence>
<protein>
    <submittedName>
        <fullName evidence="2">Acetyl-coenzyme A transferase nodX-like protein</fullName>
    </submittedName>
</protein>
<dbReference type="PANTHER" id="PTHR48229">
    <property type="entry name" value="CAIB/BAIF FAMILY ENZYME (AFU_ORTHOLOGUE AFUA_1G05360)-RELATED"/>
    <property type="match status" value="1"/>
</dbReference>
<name>A0ABR0SBS8_9HYPO</name>
<sequence>MNNHTTIKNIYGPGTFVDVSFTPLPADCQRLLEHFARVSPGFTDDAAALGSVKFYGGDLPIIPGPIKSQALSAVCQAMIGIVGKEISAMKGIEVGNISIDVDKSGLYPATPAMVSIGGRTMVELKANGTIFRAGKDLDKGVLSKNDMHFRSWAIYPTKDPKVWYQIMSSLNTPTFLKAYDLDPNTPTNSRKEAYDIIKAEVVKYSAAELDQKNMEHGFCGQTCYTPEQWRQTSMGKRLAAHPMVNYRRVLGTPDLPPVPFPKLEDQRPLAGVKVVELARVIAGPALGVYLAALGADVIKVQSPDLPDIQIPVVSLTAGKRTFSLDLNSEKDAKRLHSLIEDADVIIQAFRLRSLERKGFGLENIVEMANKRGKGIVYVDLNCYGPDGYYAERPGFQQIADAASGCSYVCGKAYGFDEGVSVLPSLPIADMLSGAVGVIDTMLALRDRAKYGGSYHATVALTAIDTAQLEEVVGLYSPDIVQEIQNKYEFAPMTPDLHVEELLYILSDAWAKNSDILKRADYMANFAETDWGNNHAILSPIVQYENSAASPHWTHGPVPYCASEDVTWK</sequence>
<gene>
    <name evidence="2" type="ORF">PT974_07887</name>
</gene>
<dbReference type="PANTHER" id="PTHR48229:SF1">
    <property type="entry name" value="ALPHA METHYLACYL-COA RACEMASE-RELATED"/>
    <property type="match status" value="1"/>
</dbReference>
<dbReference type="InterPro" id="IPR023606">
    <property type="entry name" value="CoA-Trfase_III_dom_1_sf"/>
</dbReference>
<accession>A0ABR0SBS8</accession>
<evidence type="ECO:0000313" key="3">
    <source>
        <dbReference type="Proteomes" id="UP001338125"/>
    </source>
</evidence>
<organism evidence="2 3">
    <name type="scientific">Cladobotryum mycophilum</name>
    <dbReference type="NCBI Taxonomy" id="491253"/>
    <lineage>
        <taxon>Eukaryota</taxon>
        <taxon>Fungi</taxon>
        <taxon>Dikarya</taxon>
        <taxon>Ascomycota</taxon>
        <taxon>Pezizomycotina</taxon>
        <taxon>Sordariomycetes</taxon>
        <taxon>Hypocreomycetidae</taxon>
        <taxon>Hypocreales</taxon>
        <taxon>Hypocreaceae</taxon>
        <taxon>Cladobotryum</taxon>
    </lineage>
</organism>
<dbReference type="Pfam" id="PF02515">
    <property type="entry name" value="CoA_transf_3"/>
    <property type="match status" value="1"/>
</dbReference>
<dbReference type="SUPFAM" id="SSF89796">
    <property type="entry name" value="CoA-transferase family III (CaiB/BaiF)"/>
    <property type="match status" value="2"/>
</dbReference>
<evidence type="ECO:0000313" key="2">
    <source>
        <dbReference type="EMBL" id="KAK5989633.1"/>
    </source>
</evidence>
<keyword evidence="3" id="KW-1185">Reference proteome</keyword>